<dbReference type="Proteomes" id="UP001268896">
    <property type="component" value="Unassembled WGS sequence"/>
</dbReference>
<comment type="similarity">
    <text evidence="7">Belongs to the ThrE exporter (TC 2.A.79) family.</text>
</comment>
<dbReference type="AlphaFoldDB" id="A0A1I1V6D8"/>
<dbReference type="InterPro" id="IPR050539">
    <property type="entry name" value="ThrE_Dicarb/AminoAcid_Exp"/>
</dbReference>
<evidence type="ECO:0000256" key="7">
    <source>
        <dbReference type="ARBA" id="ARBA00034125"/>
    </source>
</evidence>
<keyword evidence="6 8" id="KW-0472">Membrane</keyword>
<evidence type="ECO:0000256" key="8">
    <source>
        <dbReference type="SAM" id="Phobius"/>
    </source>
</evidence>
<dbReference type="GO" id="GO:0015744">
    <property type="term" value="P:succinate transport"/>
    <property type="evidence" value="ECO:0007669"/>
    <property type="project" value="TreeGrafter"/>
</dbReference>
<evidence type="ECO:0000256" key="1">
    <source>
        <dbReference type="ARBA" id="ARBA00004651"/>
    </source>
</evidence>
<keyword evidence="3" id="KW-0997">Cell inner membrane</keyword>
<organism evidence="11 12">
    <name type="scientific">Enterococcus casseliflavus</name>
    <name type="common">Enterococcus flavescens</name>
    <dbReference type="NCBI Taxonomy" id="37734"/>
    <lineage>
        <taxon>Bacteria</taxon>
        <taxon>Bacillati</taxon>
        <taxon>Bacillota</taxon>
        <taxon>Bacilli</taxon>
        <taxon>Lactobacillales</taxon>
        <taxon>Enterococcaceae</taxon>
        <taxon>Enterococcus</taxon>
    </lineage>
</organism>
<dbReference type="Proteomes" id="UP000286288">
    <property type="component" value="Unassembled WGS sequence"/>
</dbReference>
<dbReference type="EMBL" id="JARQDV010000010">
    <property type="protein sequence ID" value="MDT2965639.1"/>
    <property type="molecule type" value="Genomic_DNA"/>
</dbReference>
<keyword evidence="5 8" id="KW-1133">Transmembrane helix</keyword>
<gene>
    <name evidence="11" type="ORF">DW084_05485</name>
    <name evidence="10" type="ORF">P7I32_13570</name>
</gene>
<evidence type="ECO:0000256" key="2">
    <source>
        <dbReference type="ARBA" id="ARBA00022475"/>
    </source>
</evidence>
<dbReference type="GO" id="GO:0005886">
    <property type="term" value="C:plasma membrane"/>
    <property type="evidence" value="ECO:0007669"/>
    <property type="project" value="UniProtKB-SubCell"/>
</dbReference>
<reference evidence="10" key="2">
    <citation type="submission" date="2023-03" db="EMBL/GenBank/DDBJ databases">
        <authorList>
            <person name="Shen W."/>
            <person name="Cai J."/>
        </authorList>
    </citation>
    <scope>NUCLEOTIDE SEQUENCE</scope>
    <source>
        <strain evidence="10">K72-2</strain>
    </source>
</reference>
<evidence type="ECO:0000259" key="9">
    <source>
        <dbReference type="Pfam" id="PF12821"/>
    </source>
</evidence>
<feature type="transmembrane region" description="Helical" evidence="8">
    <location>
        <begin position="116"/>
        <end position="138"/>
    </location>
</feature>
<evidence type="ECO:0000256" key="6">
    <source>
        <dbReference type="ARBA" id="ARBA00023136"/>
    </source>
</evidence>
<dbReference type="PANTHER" id="PTHR34390:SF1">
    <property type="entry name" value="SUCCINATE TRANSPORTER SUBUNIT YJJB-RELATED"/>
    <property type="match status" value="1"/>
</dbReference>
<dbReference type="PANTHER" id="PTHR34390">
    <property type="entry name" value="UPF0442 PROTEIN YJJB-RELATED"/>
    <property type="match status" value="1"/>
</dbReference>
<evidence type="ECO:0000256" key="4">
    <source>
        <dbReference type="ARBA" id="ARBA00022692"/>
    </source>
</evidence>
<evidence type="ECO:0000313" key="10">
    <source>
        <dbReference type="EMBL" id="MDT2965639.1"/>
    </source>
</evidence>
<dbReference type="Pfam" id="PF12821">
    <property type="entry name" value="ThrE_2"/>
    <property type="match status" value="1"/>
</dbReference>
<name>A0A1I1V6D8_ENTCA</name>
<keyword evidence="2" id="KW-1003">Cell membrane</keyword>
<keyword evidence="4 8" id="KW-0812">Transmembrane</keyword>
<comment type="subcellular location">
    <subcellularLocation>
        <location evidence="1">Cell membrane</location>
        <topology evidence="1">Multi-pass membrane protein</topology>
    </subcellularLocation>
</comment>
<evidence type="ECO:0000256" key="5">
    <source>
        <dbReference type="ARBA" id="ARBA00022989"/>
    </source>
</evidence>
<comment type="caution">
    <text evidence="11">The sequence shown here is derived from an EMBL/GenBank/DDBJ whole genome shotgun (WGS) entry which is preliminary data.</text>
</comment>
<protein>
    <submittedName>
        <fullName evidence="10 11">Threonine/serine exporter</fullName>
    </submittedName>
</protein>
<sequence length="156" mass="17055">MTIFIHLSFSFLSTVTFGILTNIPKRALVATGIAGTVGWMIYWSLKTIGYGLGSANFLAAFAVGCVSIFFSRRKKMPMIIFNIPSLVPLVPGGPAYKAVREFALGDNFVGFENLMIVVITAGAIAGGFMMTSVVEKIVNRWQMKRTKKHPSDKKIS</sequence>
<evidence type="ECO:0000313" key="11">
    <source>
        <dbReference type="EMBL" id="RHK06965.1"/>
    </source>
</evidence>
<dbReference type="OrthoDB" id="9810047at2"/>
<feature type="transmembrane region" description="Helical" evidence="8">
    <location>
        <begin position="78"/>
        <end position="96"/>
    </location>
</feature>
<feature type="transmembrane region" description="Helical" evidence="8">
    <location>
        <begin position="27"/>
        <end position="45"/>
    </location>
</feature>
<dbReference type="EMBL" id="QRMZ01000006">
    <property type="protein sequence ID" value="RHK06965.1"/>
    <property type="molecule type" value="Genomic_DNA"/>
</dbReference>
<dbReference type="RefSeq" id="WP_016608602.1">
    <property type="nucleotide sequence ID" value="NZ_BJMG01000013.1"/>
</dbReference>
<reference evidence="11 12" key="1">
    <citation type="submission" date="2018-08" db="EMBL/GenBank/DDBJ databases">
        <title>A genome reference for cultivated species of the human gut microbiota.</title>
        <authorList>
            <person name="Zou Y."/>
            <person name="Xue W."/>
            <person name="Luo G."/>
        </authorList>
    </citation>
    <scope>NUCLEOTIDE SEQUENCE [LARGE SCALE GENOMIC DNA]</scope>
    <source>
        <strain evidence="11 12">AF48-16</strain>
    </source>
</reference>
<feature type="transmembrane region" description="Helical" evidence="8">
    <location>
        <begin position="51"/>
        <end position="71"/>
    </location>
</feature>
<evidence type="ECO:0000313" key="12">
    <source>
        <dbReference type="Proteomes" id="UP000286288"/>
    </source>
</evidence>
<evidence type="ECO:0000256" key="3">
    <source>
        <dbReference type="ARBA" id="ARBA00022519"/>
    </source>
</evidence>
<feature type="domain" description="Threonine/Serine exporter ThrE" evidence="9">
    <location>
        <begin position="8"/>
        <end position="134"/>
    </location>
</feature>
<proteinExistence type="inferred from homology"/>
<accession>A0A1I1V6D8</accession>
<dbReference type="InterPro" id="IPR024528">
    <property type="entry name" value="ThrE_2"/>
</dbReference>